<keyword evidence="2" id="KW-1185">Reference proteome</keyword>
<dbReference type="EMBL" id="BAABUJ010000029">
    <property type="protein sequence ID" value="GAA5803563.1"/>
    <property type="molecule type" value="Genomic_DNA"/>
</dbReference>
<organism evidence="1 2">
    <name type="scientific">Helicostylum pulchrum</name>
    <dbReference type="NCBI Taxonomy" id="562976"/>
    <lineage>
        <taxon>Eukaryota</taxon>
        <taxon>Fungi</taxon>
        <taxon>Fungi incertae sedis</taxon>
        <taxon>Mucoromycota</taxon>
        <taxon>Mucoromycotina</taxon>
        <taxon>Mucoromycetes</taxon>
        <taxon>Mucorales</taxon>
        <taxon>Mucorineae</taxon>
        <taxon>Mucoraceae</taxon>
        <taxon>Helicostylum</taxon>
    </lineage>
</organism>
<name>A0ABP9Y9B9_9FUNG</name>
<evidence type="ECO:0000313" key="1">
    <source>
        <dbReference type="EMBL" id="GAA5803563.1"/>
    </source>
</evidence>
<sequence>MVFLSTRAIFLFTVFCFVFVQTAYADIFSQLQFIKISLPKSGQDVVAGKQLVVKYVMQPLIKNNVSAGKALKLNVNFHKRTGNAKQQKIAVIHKSCPVGAKDNKYVTYTKKWTIPKNTKPGSYAVDFVELVQLRRGQMTVTETVKVNVVD</sequence>
<reference evidence="1 2" key="1">
    <citation type="submission" date="2024-04" db="EMBL/GenBank/DDBJ databases">
        <title>genome sequences of Mucor flavus KT1a and Helicostylum pulchrum KT1b strains isolation_sourced from the surface of a dry-aged beef.</title>
        <authorList>
            <person name="Toyotome T."/>
            <person name="Hosono M."/>
            <person name="Torimaru M."/>
            <person name="Fukuda K."/>
            <person name="Mikami N."/>
        </authorList>
    </citation>
    <scope>NUCLEOTIDE SEQUENCE [LARGE SCALE GENOMIC DNA]</scope>
    <source>
        <strain evidence="1 2">KT1b</strain>
    </source>
</reference>
<accession>A0ABP9Y9B9</accession>
<evidence type="ECO:0000313" key="2">
    <source>
        <dbReference type="Proteomes" id="UP001476247"/>
    </source>
</evidence>
<proteinExistence type="predicted"/>
<dbReference type="Proteomes" id="UP001476247">
    <property type="component" value="Unassembled WGS sequence"/>
</dbReference>
<protein>
    <submittedName>
        <fullName evidence="1">Uncharacterized protein</fullName>
    </submittedName>
</protein>
<gene>
    <name evidence="1" type="ORF">HPULCUR_009045</name>
</gene>
<comment type="caution">
    <text evidence="1">The sequence shown here is derived from an EMBL/GenBank/DDBJ whole genome shotgun (WGS) entry which is preliminary data.</text>
</comment>